<dbReference type="FunFam" id="3.30.70.330:FF:000037">
    <property type="entry name" value="RNA-binding protein with multiple splicing 2"/>
    <property type="match status" value="1"/>
</dbReference>
<sequence length="358" mass="37915">MSTVSMDSSASTAGEDEVRTLFVSGLPMDATPRELYLLFRAYQGYEGSLLKLTSKPGKSSSPVGFVTFDSRAGAESAKQALSGVRFDPDQPQTIRLEFAKSNTKVTKPKQTSPQPANLPMVGPHPAQLTPRDPYDLSTAVFLPHAAEAWAHHPLSAAYADLTPATPVHHHPVFAAHPALHAQVPADGARVTYVLPHHAHSTVAHAPHPHPSTSLPQQTLPMNVANAATMAAIAGSAPCSTLFIANLGTGANAEQELRDLCSSIPGFTRLRVHNKGGAPCCFVEFQNIPCATQALTHLQGVLLPSSDRGGLRVEFAKANMGEKALELAGGLIYSPSPAHHHQIGVAPINRTAASPIFQF</sequence>
<dbReference type="RefSeq" id="XP_022099807.1">
    <property type="nucleotide sequence ID" value="XM_022244115.1"/>
</dbReference>
<dbReference type="CDD" id="cd12245">
    <property type="entry name" value="RRM_scw1_like"/>
    <property type="match status" value="1"/>
</dbReference>
<dbReference type="InterPro" id="IPR012677">
    <property type="entry name" value="Nucleotide-bd_a/b_plait_sf"/>
</dbReference>
<keyword evidence="6" id="KW-1185">Reference proteome</keyword>
<accession>A0A8B7Z2G5</accession>
<evidence type="ECO:0000256" key="2">
    <source>
        <dbReference type="ARBA" id="ARBA00022884"/>
    </source>
</evidence>
<dbReference type="GO" id="GO:0003723">
    <property type="term" value="F:RNA binding"/>
    <property type="evidence" value="ECO:0007669"/>
    <property type="project" value="UniProtKB-UniRule"/>
</dbReference>
<evidence type="ECO:0000256" key="3">
    <source>
        <dbReference type="ARBA" id="ARBA00023242"/>
    </source>
</evidence>
<dbReference type="PROSITE" id="PS50102">
    <property type="entry name" value="RRM"/>
    <property type="match status" value="2"/>
</dbReference>
<keyword evidence="3" id="KW-0539">Nucleus</keyword>
<evidence type="ECO:0000256" key="4">
    <source>
        <dbReference type="PROSITE-ProRule" id="PRU00176"/>
    </source>
</evidence>
<dbReference type="Pfam" id="PF00076">
    <property type="entry name" value="RRM_1"/>
    <property type="match status" value="2"/>
</dbReference>
<protein>
    <submittedName>
        <fullName evidence="7 8">Uncharacterized protein LOC110984191 isoform X1</fullName>
    </submittedName>
</protein>
<dbReference type="KEGG" id="aplc:110984191"/>
<proteinExistence type="predicted"/>
<reference evidence="7 8" key="1">
    <citation type="submission" date="2025-04" db="UniProtKB">
        <authorList>
            <consortium name="RefSeq"/>
        </authorList>
    </citation>
    <scope>IDENTIFICATION</scope>
</reference>
<dbReference type="CDD" id="cd12684">
    <property type="entry name" value="RRM_cpo"/>
    <property type="match status" value="1"/>
</dbReference>
<dbReference type="Proteomes" id="UP000694845">
    <property type="component" value="Unplaced"/>
</dbReference>
<dbReference type="Gene3D" id="3.30.70.330">
    <property type="match status" value="2"/>
</dbReference>
<dbReference type="InterPro" id="IPR000504">
    <property type="entry name" value="RRM_dom"/>
</dbReference>
<dbReference type="SMART" id="SM00360">
    <property type="entry name" value="RRM"/>
    <property type="match status" value="2"/>
</dbReference>
<dbReference type="PANTHER" id="PTHR10501">
    <property type="entry name" value="U1 SMALL NUCLEAR RIBONUCLEOPROTEIN A/U2 SMALL NUCLEAR RIBONUCLEOPROTEIN B"/>
    <property type="match status" value="1"/>
</dbReference>
<organism evidence="6 8">
    <name type="scientific">Acanthaster planci</name>
    <name type="common">Crown-of-thorns starfish</name>
    <dbReference type="NCBI Taxonomy" id="133434"/>
    <lineage>
        <taxon>Eukaryota</taxon>
        <taxon>Metazoa</taxon>
        <taxon>Echinodermata</taxon>
        <taxon>Eleutherozoa</taxon>
        <taxon>Asterozoa</taxon>
        <taxon>Asteroidea</taxon>
        <taxon>Valvatacea</taxon>
        <taxon>Valvatida</taxon>
        <taxon>Acanthasteridae</taxon>
        <taxon>Acanthaster</taxon>
    </lineage>
</organism>
<keyword evidence="2 4" id="KW-0694">RNA-binding</keyword>
<feature type="domain" description="RRM" evidence="5">
    <location>
        <begin position="239"/>
        <end position="317"/>
    </location>
</feature>
<evidence type="ECO:0000313" key="6">
    <source>
        <dbReference type="Proteomes" id="UP000694845"/>
    </source>
</evidence>
<evidence type="ECO:0000256" key="1">
    <source>
        <dbReference type="ARBA" id="ARBA00004123"/>
    </source>
</evidence>
<feature type="domain" description="RRM" evidence="5">
    <location>
        <begin position="19"/>
        <end position="101"/>
    </location>
</feature>
<dbReference type="RefSeq" id="XP_022099808.1">
    <property type="nucleotide sequence ID" value="XM_022244116.1"/>
</dbReference>
<dbReference type="InterPro" id="IPR034788">
    <property type="entry name" value="Cpo_RRM"/>
</dbReference>
<dbReference type="GO" id="GO:0005634">
    <property type="term" value="C:nucleus"/>
    <property type="evidence" value="ECO:0007669"/>
    <property type="project" value="UniProtKB-SubCell"/>
</dbReference>
<comment type="subcellular location">
    <subcellularLocation>
        <location evidence="1">Nucleus</location>
    </subcellularLocation>
</comment>
<dbReference type="AlphaFoldDB" id="A0A8B7Z2G5"/>
<dbReference type="SUPFAM" id="SSF54928">
    <property type="entry name" value="RNA-binding domain, RBD"/>
    <property type="match status" value="1"/>
</dbReference>
<evidence type="ECO:0000259" key="5">
    <source>
        <dbReference type="PROSITE" id="PS50102"/>
    </source>
</evidence>
<gene>
    <name evidence="7 8" type="primary">LOC110984191</name>
</gene>
<dbReference type="InterPro" id="IPR035979">
    <property type="entry name" value="RBD_domain_sf"/>
</dbReference>
<evidence type="ECO:0000313" key="7">
    <source>
        <dbReference type="RefSeq" id="XP_022099807.1"/>
    </source>
</evidence>
<name>A0A8B7Z2G5_ACAPL</name>
<dbReference type="GeneID" id="110984191"/>
<dbReference type="OrthoDB" id="431169at2759"/>
<evidence type="ECO:0000313" key="8">
    <source>
        <dbReference type="RefSeq" id="XP_022099808.1"/>
    </source>
</evidence>